<evidence type="ECO:0000256" key="6">
    <source>
        <dbReference type="ARBA" id="ARBA00022989"/>
    </source>
</evidence>
<evidence type="ECO:0000256" key="2">
    <source>
        <dbReference type="ARBA" id="ARBA00009142"/>
    </source>
</evidence>
<comment type="caution">
    <text evidence="9">The sequence shown here is derived from an EMBL/GenBank/DDBJ whole genome shotgun (WGS) entry which is preliminary data.</text>
</comment>
<name>A0A5A7NAU2_9PROT</name>
<dbReference type="Proteomes" id="UP000324996">
    <property type="component" value="Unassembled WGS sequence"/>
</dbReference>
<evidence type="ECO:0000313" key="10">
    <source>
        <dbReference type="Proteomes" id="UP000324996"/>
    </source>
</evidence>
<comment type="subcellular location">
    <subcellularLocation>
        <location evidence="1 8">Cell membrane</location>
        <topology evidence="1 8">Multi-pass membrane protein</topology>
    </subcellularLocation>
</comment>
<evidence type="ECO:0000256" key="1">
    <source>
        <dbReference type="ARBA" id="ARBA00004651"/>
    </source>
</evidence>
<evidence type="ECO:0000256" key="8">
    <source>
        <dbReference type="RuleBase" id="RU363041"/>
    </source>
</evidence>
<dbReference type="InterPro" id="IPR052017">
    <property type="entry name" value="TSUP"/>
</dbReference>
<evidence type="ECO:0000256" key="3">
    <source>
        <dbReference type="ARBA" id="ARBA00022448"/>
    </source>
</evidence>
<protein>
    <recommendedName>
        <fullName evidence="8">Probable membrane transporter protein</fullName>
    </recommendedName>
</protein>
<feature type="transmembrane region" description="Helical" evidence="8">
    <location>
        <begin position="74"/>
        <end position="94"/>
    </location>
</feature>
<gene>
    <name evidence="9" type="ORF">JCM17846_17580</name>
</gene>
<keyword evidence="5 8" id="KW-0812">Transmembrane</keyword>
<sequence>MMNDPLTLLLIFAALALGGISKGITGIGLPLLAVPLLSIYLGVEHAVVLMVLPSLFSNGWLVFVHRRQAPPARLLTPFLLAGIIGGALGTWLLAIMDDRSLTRILALWLGLYLLQLVLKPSFRMPQTPFLGPIFGLLSGAVQGATGISAPLIAPYLTGLGLTAQSFVFSIALSFTLFSASQITALFVADLWTIDRLVQGLYALVPVMIFVQIGVWLGRRFNAETFRIALLIIFILMEIELIYSGFISQS</sequence>
<feature type="transmembrane region" description="Helical" evidence="8">
    <location>
        <begin position="130"/>
        <end position="153"/>
    </location>
</feature>
<feature type="transmembrane region" description="Helical" evidence="8">
    <location>
        <begin position="100"/>
        <end position="118"/>
    </location>
</feature>
<feature type="transmembrane region" description="Helical" evidence="8">
    <location>
        <begin position="200"/>
        <end position="218"/>
    </location>
</feature>
<dbReference type="GO" id="GO:0005886">
    <property type="term" value="C:plasma membrane"/>
    <property type="evidence" value="ECO:0007669"/>
    <property type="project" value="UniProtKB-SubCell"/>
</dbReference>
<keyword evidence="4 8" id="KW-1003">Cell membrane</keyword>
<organism evidence="9 10">
    <name type="scientific">Iodidimonas nitroreducens</name>
    <dbReference type="NCBI Taxonomy" id="1236968"/>
    <lineage>
        <taxon>Bacteria</taxon>
        <taxon>Pseudomonadati</taxon>
        <taxon>Pseudomonadota</taxon>
        <taxon>Alphaproteobacteria</taxon>
        <taxon>Iodidimonadales</taxon>
        <taxon>Iodidimonadaceae</taxon>
        <taxon>Iodidimonas</taxon>
    </lineage>
</organism>
<evidence type="ECO:0000256" key="5">
    <source>
        <dbReference type="ARBA" id="ARBA00022692"/>
    </source>
</evidence>
<feature type="transmembrane region" description="Helical" evidence="8">
    <location>
        <begin position="165"/>
        <end position="188"/>
    </location>
</feature>
<dbReference type="PANTHER" id="PTHR30269">
    <property type="entry name" value="TRANSMEMBRANE PROTEIN YFCA"/>
    <property type="match status" value="1"/>
</dbReference>
<keyword evidence="10" id="KW-1185">Reference proteome</keyword>
<dbReference type="InterPro" id="IPR002781">
    <property type="entry name" value="TM_pro_TauE-like"/>
</dbReference>
<keyword evidence="7 8" id="KW-0472">Membrane</keyword>
<feature type="transmembrane region" description="Helical" evidence="8">
    <location>
        <begin position="224"/>
        <end position="245"/>
    </location>
</feature>
<feature type="transmembrane region" description="Helical" evidence="8">
    <location>
        <begin position="39"/>
        <end position="62"/>
    </location>
</feature>
<accession>A0A5A7NAU2</accession>
<comment type="similarity">
    <text evidence="2 8">Belongs to the 4-toluene sulfonate uptake permease (TSUP) (TC 2.A.102) family.</text>
</comment>
<dbReference type="EMBL" id="BKCN01000007">
    <property type="protein sequence ID" value="GER04076.1"/>
    <property type="molecule type" value="Genomic_DNA"/>
</dbReference>
<reference evidence="9 10" key="1">
    <citation type="submission" date="2019-09" db="EMBL/GenBank/DDBJ databases">
        <title>NBRP : Genome information of microbial organism related human and environment.</title>
        <authorList>
            <person name="Hattori M."/>
            <person name="Oshima K."/>
            <person name="Inaba H."/>
            <person name="Suda W."/>
            <person name="Sakamoto M."/>
            <person name="Iino T."/>
            <person name="Kitahara M."/>
            <person name="Oshida Y."/>
            <person name="Iida T."/>
            <person name="Kudo T."/>
            <person name="Itoh T."/>
            <person name="Ohkuma M."/>
        </authorList>
    </citation>
    <scope>NUCLEOTIDE SEQUENCE [LARGE SCALE GENOMIC DNA]</scope>
    <source>
        <strain evidence="9 10">Q-1</strain>
    </source>
</reference>
<evidence type="ECO:0000256" key="7">
    <source>
        <dbReference type="ARBA" id="ARBA00023136"/>
    </source>
</evidence>
<evidence type="ECO:0000313" key="9">
    <source>
        <dbReference type="EMBL" id="GER04076.1"/>
    </source>
</evidence>
<keyword evidence="6 8" id="KW-1133">Transmembrane helix</keyword>
<proteinExistence type="inferred from homology"/>
<dbReference type="PANTHER" id="PTHR30269:SF32">
    <property type="entry name" value="MEMBRANE TRANSPORTER PROTEIN-RELATED"/>
    <property type="match status" value="1"/>
</dbReference>
<evidence type="ECO:0000256" key="4">
    <source>
        <dbReference type="ARBA" id="ARBA00022475"/>
    </source>
</evidence>
<dbReference type="Pfam" id="PF01925">
    <property type="entry name" value="TauE"/>
    <property type="match status" value="1"/>
</dbReference>
<dbReference type="AlphaFoldDB" id="A0A5A7NAU2"/>
<keyword evidence="3" id="KW-0813">Transport</keyword>